<keyword evidence="2" id="KW-1185">Reference proteome</keyword>
<evidence type="ECO:0000313" key="2">
    <source>
        <dbReference type="Proteomes" id="UP000051587"/>
    </source>
</evidence>
<dbReference type="STRING" id="53501.SAMN04488043_105214"/>
<evidence type="ECO:0000313" key="1">
    <source>
        <dbReference type="EMBL" id="CUH66850.1"/>
    </source>
</evidence>
<reference evidence="1 2" key="1">
    <citation type="submission" date="2015-09" db="EMBL/GenBank/DDBJ databases">
        <authorList>
            <consortium name="Swine Surveillance"/>
        </authorList>
    </citation>
    <scope>NUCLEOTIDE SEQUENCE [LARGE SCALE GENOMIC DNA]</scope>
    <source>
        <strain evidence="1 2">CECT 4357</strain>
    </source>
</reference>
<dbReference type="AlphaFoldDB" id="A0A0N7LVP2"/>
<dbReference type="Proteomes" id="UP000051587">
    <property type="component" value="Unassembled WGS sequence"/>
</dbReference>
<organism evidence="1 2">
    <name type="scientific">Thalassovita gelatinovora</name>
    <name type="common">Thalassobius gelatinovorus</name>
    <dbReference type="NCBI Taxonomy" id="53501"/>
    <lineage>
        <taxon>Bacteria</taxon>
        <taxon>Pseudomonadati</taxon>
        <taxon>Pseudomonadota</taxon>
        <taxon>Alphaproteobacteria</taxon>
        <taxon>Rhodobacterales</taxon>
        <taxon>Roseobacteraceae</taxon>
        <taxon>Thalassovita</taxon>
    </lineage>
</organism>
<accession>A0A0N7LVP2</accession>
<sequence length="79" mass="8709">MQHRAAHKLATRSLAALDRGISTENVAARIKFTAPADLHHDPEGYSLRCYGLETPPMRDRGQAITTWAHMALEQTEGPA</sequence>
<proteinExistence type="predicted"/>
<dbReference type="EMBL" id="CYSA01000025">
    <property type="protein sequence ID" value="CUH66850.1"/>
    <property type="molecule type" value="Genomic_DNA"/>
</dbReference>
<name>A0A0N7LVP2_THAGE</name>
<protein>
    <submittedName>
        <fullName evidence="1">Uncharacterized protein</fullName>
    </submittedName>
</protein>
<gene>
    <name evidence="1" type="ORF">TG4357_02677</name>
</gene>